<sequence length="189" mass="20651">MVADSIVAVPLDNLSCSCGGDIRCSKTPTVHQKVDLPDIKPYVIDYHLQNGRCKKCGKRRTADLPPNVTSDIFGPRTKSVITALTGFYKNSKREVADILKDICNLPISLGTISNSEGKVSSKCAASYQTIVQKVSQSNLLHIDETSHYTKGKLGWCWLFTNQVGSVLKLTPSRGMYVLKNSAFAGLLKT</sequence>
<evidence type="ECO:0000313" key="3">
    <source>
        <dbReference type="Proteomes" id="UP000270927"/>
    </source>
</evidence>
<dbReference type="OrthoDB" id="151215at2"/>
<name>A0A3N2QBM3_9BACT</name>
<organism evidence="2 3">
    <name type="scientific">Candidatus Cardinium hertigii</name>
    <dbReference type="NCBI Taxonomy" id="247481"/>
    <lineage>
        <taxon>Bacteria</taxon>
        <taxon>Pseudomonadati</taxon>
        <taxon>Bacteroidota</taxon>
        <taxon>Cytophagia</taxon>
        <taxon>Cytophagales</taxon>
        <taxon>Amoebophilaceae</taxon>
        <taxon>Candidatus Cardinium</taxon>
    </lineage>
</organism>
<gene>
    <name evidence="2" type="ORF">EDM02_03315</name>
</gene>
<evidence type="ECO:0000259" key="1">
    <source>
        <dbReference type="Pfam" id="PF03050"/>
    </source>
</evidence>
<feature type="domain" description="Transposase IS66 central" evidence="1">
    <location>
        <begin position="96"/>
        <end position="181"/>
    </location>
</feature>
<dbReference type="InterPro" id="IPR004291">
    <property type="entry name" value="Transposase_IS66_central"/>
</dbReference>
<dbReference type="InterPro" id="IPR052344">
    <property type="entry name" value="Transposase-related"/>
</dbReference>
<protein>
    <recommendedName>
        <fullName evidence="1">Transposase IS66 central domain-containing protein</fullName>
    </recommendedName>
</protein>
<dbReference type="Pfam" id="PF03050">
    <property type="entry name" value="DDE_Tnp_IS66"/>
    <property type="match status" value="1"/>
</dbReference>
<dbReference type="PANTHER" id="PTHR33678:SF1">
    <property type="entry name" value="BLL1576 PROTEIN"/>
    <property type="match status" value="1"/>
</dbReference>
<dbReference type="AlphaFoldDB" id="A0A3N2QBM3"/>
<dbReference type="RefSeq" id="WP_123663050.1">
    <property type="nucleotide sequence ID" value="NZ_RARA01000025.1"/>
</dbReference>
<proteinExistence type="predicted"/>
<dbReference type="Proteomes" id="UP000270927">
    <property type="component" value="Unassembled WGS sequence"/>
</dbReference>
<dbReference type="EMBL" id="RARA01000025">
    <property type="protein sequence ID" value="ROT47170.1"/>
    <property type="molecule type" value="Genomic_DNA"/>
</dbReference>
<comment type="caution">
    <text evidence="2">The sequence shown here is derived from an EMBL/GenBank/DDBJ whole genome shotgun (WGS) entry which is preliminary data.</text>
</comment>
<accession>A0A3N2QBM3</accession>
<evidence type="ECO:0000313" key="2">
    <source>
        <dbReference type="EMBL" id="ROT47170.1"/>
    </source>
</evidence>
<reference evidence="2 3" key="1">
    <citation type="submission" date="2018-09" db="EMBL/GenBank/DDBJ databases">
        <title>Comparative Genomics of Wolbachia-Cardinium Dual Endosymbiosis in a Plant-Parasitic Nematode.</title>
        <authorList>
            <person name="Brown A.M.V."/>
            <person name="Wasala S.K."/>
            <person name="Howe D.K."/>
            <person name="Peetz A.B."/>
            <person name="Zasada I.A."/>
            <person name="Denver D.R."/>
        </authorList>
    </citation>
    <scope>NUCLEOTIDE SEQUENCE [LARGE SCALE GENOMIC DNA]</scope>
    <source>
        <strain evidence="2 3">Pp_1</strain>
    </source>
</reference>
<keyword evidence="3" id="KW-1185">Reference proteome</keyword>
<dbReference type="PANTHER" id="PTHR33678">
    <property type="entry name" value="BLL1576 PROTEIN"/>
    <property type="match status" value="1"/>
</dbReference>